<dbReference type="InterPro" id="IPR025736">
    <property type="entry name" value="PucR_C-HTH_dom"/>
</dbReference>
<evidence type="ECO:0000259" key="3">
    <source>
        <dbReference type="Pfam" id="PF13556"/>
    </source>
</evidence>
<feature type="domain" description="Purine catabolism PurC-like" evidence="2">
    <location>
        <begin position="6"/>
        <end position="122"/>
    </location>
</feature>
<dbReference type="Pfam" id="PF17853">
    <property type="entry name" value="GGDEF_2"/>
    <property type="match status" value="1"/>
</dbReference>
<protein>
    <submittedName>
        <fullName evidence="5">PucR family transcriptional regulator ligand-binding domain-containing protein</fullName>
    </submittedName>
</protein>
<dbReference type="InterPro" id="IPR051448">
    <property type="entry name" value="CdaR-like_regulators"/>
</dbReference>
<dbReference type="InterPro" id="IPR042070">
    <property type="entry name" value="PucR_C-HTH_sf"/>
</dbReference>
<evidence type="ECO:0000313" key="8">
    <source>
        <dbReference type="Proteomes" id="UP001221519"/>
    </source>
</evidence>
<accession>A0AAX3MTS8</accession>
<gene>
    <name evidence="5" type="ORF">PUW23_14340</name>
    <name evidence="6" type="ORF">PUW25_14085</name>
</gene>
<dbReference type="PANTHER" id="PTHR33744">
    <property type="entry name" value="CARBOHYDRATE DIACID REGULATOR"/>
    <property type="match status" value="1"/>
</dbReference>
<keyword evidence="8" id="KW-1185">Reference proteome</keyword>
<dbReference type="Proteomes" id="UP001220962">
    <property type="component" value="Chromosome"/>
</dbReference>
<dbReference type="InterPro" id="IPR041522">
    <property type="entry name" value="CdaR_GGDEF"/>
</dbReference>
<dbReference type="EMBL" id="CP118101">
    <property type="protein sequence ID" value="WDH80727.1"/>
    <property type="molecule type" value="Genomic_DNA"/>
</dbReference>
<name>A0AAX3MTS8_9BACL</name>
<evidence type="ECO:0000256" key="1">
    <source>
        <dbReference type="ARBA" id="ARBA00006754"/>
    </source>
</evidence>
<comment type="similarity">
    <text evidence="1">Belongs to the CdaR family.</text>
</comment>
<dbReference type="Pfam" id="PF07905">
    <property type="entry name" value="PucR"/>
    <property type="match status" value="1"/>
</dbReference>
<dbReference type="Proteomes" id="UP001221519">
    <property type="component" value="Chromosome"/>
</dbReference>
<evidence type="ECO:0000313" key="6">
    <source>
        <dbReference type="EMBL" id="WDI00423.1"/>
    </source>
</evidence>
<feature type="domain" description="CdaR GGDEF-like" evidence="4">
    <location>
        <begin position="293"/>
        <end position="433"/>
    </location>
</feature>
<feature type="domain" description="PucR C-terminal helix-turn-helix" evidence="3">
    <location>
        <begin position="485"/>
        <end position="543"/>
    </location>
</feature>
<organism evidence="5 7">
    <name type="scientific">Paenibacillus urinalis</name>
    <dbReference type="NCBI Taxonomy" id="521520"/>
    <lineage>
        <taxon>Bacteria</taxon>
        <taxon>Bacillati</taxon>
        <taxon>Bacillota</taxon>
        <taxon>Bacilli</taxon>
        <taxon>Bacillales</taxon>
        <taxon>Paenibacillaceae</taxon>
        <taxon>Paenibacillus</taxon>
    </lineage>
</organism>
<evidence type="ECO:0000259" key="2">
    <source>
        <dbReference type="Pfam" id="PF07905"/>
    </source>
</evidence>
<dbReference type="AlphaFoldDB" id="A0AAX3MTS8"/>
<reference evidence="5 8" key="1">
    <citation type="submission" date="2023-02" db="EMBL/GenBank/DDBJ databases">
        <title>Pathogen: clinical or host-associated sample.</title>
        <authorList>
            <person name="Hergert J."/>
            <person name="Casey R."/>
            <person name="Wagner J."/>
            <person name="Young E.L."/>
            <person name="Oakeson K.F."/>
        </authorList>
    </citation>
    <scope>NUCLEOTIDE SEQUENCE</scope>
    <source>
        <strain evidence="6 8">2022CK-00829</strain>
        <strain evidence="5">2022CK-00830</strain>
    </source>
</reference>
<dbReference type="EMBL" id="CP118108">
    <property type="protein sequence ID" value="WDI00423.1"/>
    <property type="molecule type" value="Genomic_DNA"/>
</dbReference>
<evidence type="ECO:0000313" key="5">
    <source>
        <dbReference type="EMBL" id="WDH80727.1"/>
    </source>
</evidence>
<dbReference type="Gene3D" id="1.10.10.2840">
    <property type="entry name" value="PucR C-terminal helix-turn-helix domain"/>
    <property type="match status" value="1"/>
</dbReference>
<evidence type="ECO:0000259" key="4">
    <source>
        <dbReference type="Pfam" id="PF17853"/>
    </source>
</evidence>
<dbReference type="InterPro" id="IPR012914">
    <property type="entry name" value="PucR_dom"/>
</dbReference>
<dbReference type="PANTHER" id="PTHR33744:SF1">
    <property type="entry name" value="DNA-BINDING TRANSCRIPTIONAL ACTIVATOR ADER"/>
    <property type="match status" value="1"/>
</dbReference>
<sequence length="553" mass="63235">MNLDELIRSDIYDGSQILAGAEGLSRQVETVNIMDAPDIIHFLKPNELLLTNGFFVKAAPDTLPRLMMDMQQLNCSGIAIKTKRFGITIPDDVIAEADRLHFPIIEISESKFSLGEILQRSTSLILDNKNEELQYALHIHKRFCDMSMQGKSIADIVAALSKLLSSPIVLLNDKRQLITSSKLSPSQLEELTGMIASALDSTHLAGASSTFCLIETRFRHYSHVLLYPVHTYRLEGYLLSFHGSPSPSSRYGLTMEQAVNVIGMELTKAQAVKERSRRYKNEFFSDLIEGYYSTEAEVFHSGKKFGLIPNVNWAVAAARMDEHDRTRSLHKRSSNLNELSISERDVQYEFIKWQLRGLRYPFKMFTKNDNFAILLAVDEMTWDEPLLIDELRARVDALFNDAGISISFGIGNLVTSVLDIGLSYNEAVKALQYGYQMNMNRFVESFQSKDTAYLFRLLPQDELRQFYEDTLRSFHQVDPQEREELLRTLRVFYDTQCQLVETSKQLYVHRNTVVYRLDKCEKITGLRLKDTSTSLRFRMAFAIESMIFPHGGS</sequence>
<dbReference type="Pfam" id="PF13556">
    <property type="entry name" value="HTH_30"/>
    <property type="match status" value="1"/>
</dbReference>
<evidence type="ECO:0000313" key="7">
    <source>
        <dbReference type="Proteomes" id="UP001220962"/>
    </source>
</evidence>
<proteinExistence type="inferred from homology"/>
<dbReference type="RefSeq" id="WP_047910308.1">
    <property type="nucleotide sequence ID" value="NZ_CP118101.1"/>
</dbReference>